<gene>
    <name evidence="2" type="ORF">NOR_06584</name>
</gene>
<accession>A0A167A500</accession>
<feature type="domain" description="Gfo/Idh/MocA-like oxidoreductase N-terminal" evidence="1">
    <location>
        <begin position="9"/>
        <end position="129"/>
    </location>
</feature>
<dbReference type="EMBL" id="AZHC01000025">
    <property type="protein sequence ID" value="OAA38556.1"/>
    <property type="molecule type" value="Genomic_DNA"/>
</dbReference>
<evidence type="ECO:0000313" key="3">
    <source>
        <dbReference type="Proteomes" id="UP000243498"/>
    </source>
</evidence>
<dbReference type="GO" id="GO:0000166">
    <property type="term" value="F:nucleotide binding"/>
    <property type="evidence" value="ECO:0007669"/>
    <property type="project" value="InterPro"/>
</dbReference>
<dbReference type="InterPro" id="IPR036291">
    <property type="entry name" value="NAD(P)-bd_dom_sf"/>
</dbReference>
<dbReference type="InterPro" id="IPR000683">
    <property type="entry name" value="Gfo/Idh/MocA-like_OxRdtase_N"/>
</dbReference>
<keyword evidence="3" id="KW-1185">Reference proteome</keyword>
<dbReference type="SUPFAM" id="SSF51735">
    <property type="entry name" value="NAD(P)-binding Rossmann-fold domains"/>
    <property type="match status" value="1"/>
</dbReference>
<dbReference type="AlphaFoldDB" id="A0A167A500"/>
<dbReference type="OrthoDB" id="446809at2759"/>
<proteinExistence type="predicted"/>
<dbReference type="Gene3D" id="3.40.50.720">
    <property type="entry name" value="NAD(P)-binding Rossmann-like Domain"/>
    <property type="match status" value="1"/>
</dbReference>
<comment type="caution">
    <text evidence="2">The sequence shown here is derived from an EMBL/GenBank/DDBJ whole genome shotgun (WGS) entry which is preliminary data.</text>
</comment>
<dbReference type="Gene3D" id="3.30.360.10">
    <property type="entry name" value="Dihydrodipicolinate Reductase, domain 2"/>
    <property type="match status" value="1"/>
</dbReference>
<organism evidence="2 3">
    <name type="scientific">Metarhizium rileyi (strain RCEF 4871)</name>
    <name type="common">Nomuraea rileyi</name>
    <dbReference type="NCBI Taxonomy" id="1649241"/>
    <lineage>
        <taxon>Eukaryota</taxon>
        <taxon>Fungi</taxon>
        <taxon>Dikarya</taxon>
        <taxon>Ascomycota</taxon>
        <taxon>Pezizomycotina</taxon>
        <taxon>Sordariomycetes</taxon>
        <taxon>Hypocreomycetidae</taxon>
        <taxon>Hypocreales</taxon>
        <taxon>Clavicipitaceae</taxon>
        <taxon>Metarhizium</taxon>
    </lineage>
</organism>
<dbReference type="PANTHER" id="PTHR43377:SF1">
    <property type="entry name" value="BILIVERDIN REDUCTASE A"/>
    <property type="match status" value="1"/>
</dbReference>
<reference evidence="2 3" key="1">
    <citation type="journal article" date="2016" name="Genome Biol. Evol.">
        <title>Divergent and convergent evolution of fungal pathogenicity.</title>
        <authorList>
            <person name="Shang Y."/>
            <person name="Xiao G."/>
            <person name="Zheng P."/>
            <person name="Cen K."/>
            <person name="Zhan S."/>
            <person name="Wang C."/>
        </authorList>
    </citation>
    <scope>NUCLEOTIDE SEQUENCE [LARGE SCALE GENOMIC DNA]</scope>
    <source>
        <strain evidence="2 3">RCEF 4871</strain>
    </source>
</reference>
<sequence>MNSISEPKNLLIIGIGPHTRKNHVPILLREIASGTIAKIVGVDIHESSQVLSRFINTLGSSAFPVIYIPSIDGSAESLTQSTCETLDSVVAQFSIDAVLIANHPSVHRVCTRWALERGLDVLLDKPISVRDNCSTNALQAAGIHDDFLQLAGLYESAKKQRDLLVSVHCQRRYNSAFMIMRQLISEVASQTGCPVTNIQSCHSDGQWRMPNEFIELPYHSYDRGHGKAAHSGYHILDLVHWFMEAGESEDKKVDMARVHVHATRPADVLAQLSIAEYEKLFPGFRGQCPYDEADVSSRTKQFGEVDAVVSIAFESAGRTMTLASVNLLHNGFSQRGSMTPNRQDLYKGNGRVRHETHVIHQGPFQAIYFSGLRTGGSNGSDQVEVRVFRNSTFNPSWDAHRLYDFSPLAPGSTQTRAQVQDQARERSIREFLDCLQGKKRRAQVISDLMSHKRTSTLVSCVYESLSQKWTGDSGTVEADFSLGGTGARMVQLSN</sequence>
<dbReference type="Proteomes" id="UP000243498">
    <property type="component" value="Unassembled WGS sequence"/>
</dbReference>
<dbReference type="OMA" id="LHVIMDK"/>
<dbReference type="PANTHER" id="PTHR43377">
    <property type="entry name" value="BILIVERDIN REDUCTASE A"/>
    <property type="match status" value="1"/>
</dbReference>
<dbReference type="InterPro" id="IPR051450">
    <property type="entry name" value="Gfo/Idh/MocA_Oxidoreductases"/>
</dbReference>
<name>A0A167A500_METRR</name>
<dbReference type="Pfam" id="PF01408">
    <property type="entry name" value="GFO_IDH_MocA"/>
    <property type="match status" value="1"/>
</dbReference>
<protein>
    <submittedName>
        <fullName evidence="2">NAD(P)-binding domain protein</fullName>
    </submittedName>
</protein>
<evidence type="ECO:0000313" key="2">
    <source>
        <dbReference type="EMBL" id="OAA38556.1"/>
    </source>
</evidence>
<evidence type="ECO:0000259" key="1">
    <source>
        <dbReference type="Pfam" id="PF01408"/>
    </source>
</evidence>